<dbReference type="EMBL" id="JAJPPU010000002">
    <property type="protein sequence ID" value="MCD8473419.1"/>
    <property type="molecule type" value="Genomic_DNA"/>
</dbReference>
<accession>A0ABS8TWE5</accession>
<dbReference type="RefSeq" id="WP_230428172.1">
    <property type="nucleotide sequence ID" value="NZ_CP087676.1"/>
</dbReference>
<protein>
    <submittedName>
        <fullName evidence="1">Uncharacterized protein</fullName>
    </submittedName>
</protein>
<evidence type="ECO:0000313" key="1">
    <source>
        <dbReference type="EMBL" id="MCD8473419.1"/>
    </source>
</evidence>
<organism evidence="1 2">
    <name type="scientific">Xylella taiwanensis</name>
    <dbReference type="NCBI Taxonomy" id="1444770"/>
    <lineage>
        <taxon>Bacteria</taxon>
        <taxon>Pseudomonadati</taxon>
        <taxon>Pseudomonadota</taxon>
        <taxon>Gammaproteobacteria</taxon>
        <taxon>Lysobacterales</taxon>
        <taxon>Lysobacteraceae</taxon>
        <taxon>Xylella</taxon>
    </lineage>
</organism>
<sequence length="303" mass="34223">MLVSYMQPLISKHYLIHPEGNILMRHIHIGLKGIYALLLCLMMTQAWAGPAKPAHPTLFEEIILEAGIENDLRQILGEHYQTFKNNFEMVANPAQLKDGGIFLDGWKTGQPDKQAAAFVYYPGQTGRVSAAYYDGRQIVHFGVQGSQIHPAIQIWAKRFLPPSKVISQARERAAPAPRSFIKPRAMSNEPSPQDQYKLRQVATSIWHPWIVSNWEMNAAVGDILATVTGEILKCSKPYVVVQAIYGLLFPYNKPEITWRVLNTFFKDIKNTMLEISQNQRYKSCIDTAAVNWRSPIEMASAGI</sequence>
<evidence type="ECO:0000313" key="2">
    <source>
        <dbReference type="Proteomes" id="UP001430701"/>
    </source>
</evidence>
<reference evidence="1" key="1">
    <citation type="submission" date="2021-11" db="EMBL/GenBank/DDBJ databases">
        <title>Genome sequence of Xylella taiwanensis PLS432.</title>
        <authorList>
            <person name="Weng L.-W."/>
            <person name="Su C.-C."/>
            <person name="Tsai C.-W."/>
            <person name="Kuo C.-H."/>
        </authorList>
    </citation>
    <scope>NUCLEOTIDE SEQUENCE</scope>
    <source>
        <strain evidence="1">PLS432</strain>
    </source>
</reference>
<dbReference type="Proteomes" id="UP001430701">
    <property type="component" value="Unassembled WGS sequence"/>
</dbReference>
<name>A0ABS8TWE5_9GAMM</name>
<keyword evidence="2" id="KW-1185">Reference proteome</keyword>
<gene>
    <name evidence="1" type="ORF">LPH55_08115</name>
</gene>
<comment type="caution">
    <text evidence="1">The sequence shown here is derived from an EMBL/GenBank/DDBJ whole genome shotgun (WGS) entry which is preliminary data.</text>
</comment>
<proteinExistence type="predicted"/>